<reference evidence="12 13" key="1">
    <citation type="submission" date="2016-01" db="EMBL/GenBank/DDBJ databases">
        <authorList>
            <person name="Oliw E.H."/>
        </authorList>
    </citation>
    <scope>NUCLEOTIDE SEQUENCE [LARGE SCALE GENOMIC DNA]</scope>
    <source>
        <strain evidence="12 13">DNF00307</strain>
    </source>
</reference>
<evidence type="ECO:0000256" key="8">
    <source>
        <dbReference type="HAMAP-Rule" id="MF_00022"/>
    </source>
</evidence>
<accession>A0A134BN37</accession>
<comment type="catalytic activity">
    <reaction evidence="8">
        <text>tRNA(Glu) + L-glutamate + ATP = L-glutamyl-tRNA(Glu) + AMP + diphosphate</text>
        <dbReference type="Rhea" id="RHEA:23540"/>
        <dbReference type="Rhea" id="RHEA-COMP:9663"/>
        <dbReference type="Rhea" id="RHEA-COMP:9680"/>
        <dbReference type="ChEBI" id="CHEBI:29985"/>
        <dbReference type="ChEBI" id="CHEBI:30616"/>
        <dbReference type="ChEBI" id="CHEBI:33019"/>
        <dbReference type="ChEBI" id="CHEBI:78442"/>
        <dbReference type="ChEBI" id="CHEBI:78520"/>
        <dbReference type="ChEBI" id="CHEBI:456215"/>
        <dbReference type="EC" id="6.1.1.17"/>
    </reaction>
</comment>
<dbReference type="InterPro" id="IPR001412">
    <property type="entry name" value="aa-tRNA-synth_I_CS"/>
</dbReference>
<evidence type="ECO:0000256" key="5">
    <source>
        <dbReference type="ARBA" id="ARBA00022840"/>
    </source>
</evidence>
<dbReference type="GO" id="GO:0008270">
    <property type="term" value="F:zinc ion binding"/>
    <property type="evidence" value="ECO:0007669"/>
    <property type="project" value="InterPro"/>
</dbReference>
<dbReference type="SUPFAM" id="SSF48163">
    <property type="entry name" value="An anticodon-binding domain of class I aminoacyl-tRNA synthetases"/>
    <property type="match status" value="1"/>
</dbReference>
<feature type="region of interest" description="Disordered" evidence="9">
    <location>
        <begin position="1"/>
        <end position="23"/>
    </location>
</feature>
<dbReference type="GO" id="GO:0006424">
    <property type="term" value="P:glutamyl-tRNA aminoacylation"/>
    <property type="evidence" value="ECO:0007669"/>
    <property type="project" value="UniProtKB-UniRule"/>
</dbReference>
<keyword evidence="6 8" id="KW-0648">Protein biosynthesis</keyword>
<dbReference type="EMBL" id="LSDL01000011">
    <property type="protein sequence ID" value="KXB81370.1"/>
    <property type="molecule type" value="Genomic_DNA"/>
</dbReference>
<dbReference type="InterPro" id="IPR014729">
    <property type="entry name" value="Rossmann-like_a/b/a_fold"/>
</dbReference>
<dbReference type="InterPro" id="IPR020751">
    <property type="entry name" value="aa-tRNA-synth_I_codon-bd_sub2"/>
</dbReference>
<organism evidence="12">
    <name type="scientific">Prevotella amnii</name>
    <dbReference type="NCBI Taxonomy" id="419005"/>
    <lineage>
        <taxon>Bacteria</taxon>
        <taxon>Pseudomonadati</taxon>
        <taxon>Bacteroidota</taxon>
        <taxon>Bacteroidia</taxon>
        <taxon>Bacteroidales</taxon>
        <taxon>Prevotellaceae</taxon>
        <taxon>Prevotella</taxon>
    </lineage>
</organism>
<sequence length="530" mass="60585">MRKYEKNSVSSKKNTNFAQTINRKTMSERKVRVRFAPSPTGALHIGGVRTALFNYLFAKQNGGKLVFRIEDTDSHRFVNGAEEYIIESFKWLGIQFDEGVSFGGDKGPYRQSERRDIYKKYVDELLSNGKAYIAFDTPEELEAKRAEIENFQYDAHTRGKMRNSLTLSEAEVKALIDDGKQYVVRFKVDPGEEVHVKDMIRGDVCIKTDILDDKVLYKSADELPTYHLANIVDDHLMDISHVIRGEEWLPSAPLHVLLYRAFGWEDTMPSFAHLPLLLKPEGKGKLSKRDGDRLGFPVFPLEWVDPKTHEVSSGYRESGYFPEAVVNFLALLGWNPGTEQEIFSLDELVKAFDISKCSKSGAKFDYKKGIWFNHEYILKKTDKEIAQLFAPIVANNGVNASMEQITQVVHMMKDRVNFVKDLWSLCSFFFIPPITYDEKTVRKRWKEYSSKQMSELAEVLKGIDDFTISGQEAIVMKWVEDKGYKLGDVMNAFRLTLVGEGKGPGMFDISAFLGKEETLDRIYKAIKILG</sequence>
<evidence type="ECO:0000256" key="2">
    <source>
        <dbReference type="ARBA" id="ARBA00022490"/>
    </source>
</evidence>
<dbReference type="InterPro" id="IPR033910">
    <property type="entry name" value="GluRS_core"/>
</dbReference>
<dbReference type="PANTHER" id="PTHR43311:SF2">
    <property type="entry name" value="GLUTAMATE--TRNA LIGASE, MITOCHONDRIAL-RELATED"/>
    <property type="match status" value="1"/>
</dbReference>
<dbReference type="PRINTS" id="PR00987">
    <property type="entry name" value="TRNASYNTHGLU"/>
</dbReference>
<evidence type="ECO:0000256" key="3">
    <source>
        <dbReference type="ARBA" id="ARBA00022598"/>
    </source>
</evidence>
<evidence type="ECO:0000313" key="12">
    <source>
        <dbReference type="EMBL" id="KXB81370.1"/>
    </source>
</evidence>
<comment type="caution">
    <text evidence="12">The sequence shown here is derived from an EMBL/GenBank/DDBJ whole genome shotgun (WGS) entry which is preliminary data.</text>
</comment>
<comment type="subcellular location">
    <subcellularLocation>
        <location evidence="8">Cytoplasm</location>
    </subcellularLocation>
</comment>
<dbReference type="FunFam" id="3.40.50.620:FF:000127">
    <property type="entry name" value="Glutamate--tRNA ligase"/>
    <property type="match status" value="1"/>
</dbReference>
<evidence type="ECO:0000256" key="7">
    <source>
        <dbReference type="ARBA" id="ARBA00023146"/>
    </source>
</evidence>
<gene>
    <name evidence="8" type="primary">gltX</name>
    <name evidence="12" type="ORF">HMPREF1860_00144</name>
</gene>
<evidence type="ECO:0000256" key="1">
    <source>
        <dbReference type="ARBA" id="ARBA00007894"/>
    </source>
</evidence>
<evidence type="ECO:0000256" key="9">
    <source>
        <dbReference type="SAM" id="MobiDB-lite"/>
    </source>
</evidence>
<dbReference type="InterPro" id="IPR008925">
    <property type="entry name" value="aa_tRNA-synth_I_cd-bd_sf"/>
</dbReference>
<dbReference type="Gene3D" id="3.40.50.620">
    <property type="entry name" value="HUPs"/>
    <property type="match status" value="1"/>
</dbReference>
<evidence type="ECO:0000259" key="10">
    <source>
        <dbReference type="Pfam" id="PF00749"/>
    </source>
</evidence>
<dbReference type="GO" id="GO:0005524">
    <property type="term" value="F:ATP binding"/>
    <property type="evidence" value="ECO:0007669"/>
    <property type="project" value="UniProtKB-UniRule"/>
</dbReference>
<feature type="short sequence motif" description="'HIGH' region" evidence="8">
    <location>
        <begin position="37"/>
        <end position="47"/>
    </location>
</feature>
<keyword evidence="5 8" id="KW-0067">ATP-binding</keyword>
<keyword evidence="3 8" id="KW-0436">Ligase</keyword>
<dbReference type="SUPFAM" id="SSF52374">
    <property type="entry name" value="Nucleotidylyl transferase"/>
    <property type="match status" value="1"/>
</dbReference>
<dbReference type="InterPro" id="IPR020058">
    <property type="entry name" value="Glu/Gln-tRNA-synth_Ib_cat-dom"/>
</dbReference>
<evidence type="ECO:0000256" key="4">
    <source>
        <dbReference type="ARBA" id="ARBA00022741"/>
    </source>
</evidence>
<dbReference type="CDD" id="cd00808">
    <property type="entry name" value="GluRS_core"/>
    <property type="match status" value="1"/>
</dbReference>
<comment type="subunit">
    <text evidence="8">Monomer.</text>
</comment>
<keyword evidence="7 8" id="KW-0030">Aminoacyl-tRNA synthetase</keyword>
<dbReference type="GO" id="GO:0004818">
    <property type="term" value="F:glutamate-tRNA ligase activity"/>
    <property type="evidence" value="ECO:0007669"/>
    <property type="project" value="UniProtKB-UniRule"/>
</dbReference>
<dbReference type="Pfam" id="PF19269">
    <property type="entry name" value="Anticodon_2"/>
    <property type="match status" value="1"/>
</dbReference>
<dbReference type="HAMAP" id="MF_00022">
    <property type="entry name" value="Glu_tRNA_synth_type1"/>
    <property type="match status" value="1"/>
</dbReference>
<dbReference type="PANTHER" id="PTHR43311">
    <property type="entry name" value="GLUTAMATE--TRNA LIGASE"/>
    <property type="match status" value="1"/>
</dbReference>
<dbReference type="PATRIC" id="fig|419005.5.peg.147"/>
<dbReference type="InterPro" id="IPR000924">
    <property type="entry name" value="Glu/Gln-tRNA-synth"/>
</dbReference>
<comment type="similarity">
    <text evidence="1 8">Belongs to the class-I aminoacyl-tRNA synthetase family. Glutamate--tRNA ligase type 1 subfamily.</text>
</comment>
<evidence type="ECO:0000313" key="13">
    <source>
        <dbReference type="Proteomes" id="UP000070531"/>
    </source>
</evidence>
<dbReference type="EC" id="6.1.1.17" evidence="8"/>
<proteinExistence type="inferred from homology"/>
<dbReference type="Proteomes" id="UP000070531">
    <property type="component" value="Unassembled WGS sequence"/>
</dbReference>
<evidence type="ECO:0000256" key="6">
    <source>
        <dbReference type="ARBA" id="ARBA00022917"/>
    </source>
</evidence>
<dbReference type="GO" id="GO:0005829">
    <property type="term" value="C:cytosol"/>
    <property type="evidence" value="ECO:0007669"/>
    <property type="project" value="TreeGrafter"/>
</dbReference>
<dbReference type="NCBIfam" id="TIGR00464">
    <property type="entry name" value="gltX_bact"/>
    <property type="match status" value="1"/>
</dbReference>
<feature type="binding site" evidence="8">
    <location>
        <position position="288"/>
    </location>
    <ligand>
        <name>ATP</name>
        <dbReference type="ChEBI" id="CHEBI:30616"/>
    </ligand>
</feature>
<protein>
    <recommendedName>
        <fullName evidence="8">Glutamate--tRNA ligase</fullName>
        <ecNumber evidence="8">6.1.1.17</ecNumber>
    </recommendedName>
    <alternativeName>
        <fullName evidence="8">Glutamyl-tRNA synthetase</fullName>
        <shortName evidence="8">GluRS</shortName>
    </alternativeName>
</protein>
<dbReference type="STRING" id="419005.HMPREF1860_00144"/>
<feature type="short sequence motif" description="'KMSKS' region" evidence="8">
    <location>
        <begin position="285"/>
        <end position="289"/>
    </location>
</feature>
<dbReference type="Gene3D" id="1.10.10.350">
    <property type="match status" value="1"/>
</dbReference>
<keyword evidence="4 8" id="KW-0547">Nucleotide-binding</keyword>
<dbReference type="PROSITE" id="PS00178">
    <property type="entry name" value="AA_TRNA_LIGASE_I"/>
    <property type="match status" value="1"/>
</dbReference>
<name>A0A134BN37_9BACT</name>
<dbReference type="InterPro" id="IPR045462">
    <property type="entry name" value="aa-tRNA-synth_I_cd-bd"/>
</dbReference>
<dbReference type="GO" id="GO:0000049">
    <property type="term" value="F:tRNA binding"/>
    <property type="evidence" value="ECO:0007669"/>
    <property type="project" value="InterPro"/>
</dbReference>
<feature type="domain" description="Aminoacyl-tRNA synthetase class I anticodon-binding" evidence="11">
    <location>
        <begin position="385"/>
        <end position="526"/>
    </location>
</feature>
<dbReference type="InterPro" id="IPR049940">
    <property type="entry name" value="GluQ/Sye"/>
</dbReference>
<comment type="caution">
    <text evidence="8">Lacks conserved residue(s) required for the propagation of feature annotation.</text>
</comment>
<feature type="compositionally biased region" description="Polar residues" evidence="9">
    <location>
        <begin position="7"/>
        <end position="23"/>
    </location>
</feature>
<dbReference type="InterPro" id="IPR004527">
    <property type="entry name" value="Glu-tRNA-ligase_bac/mito"/>
</dbReference>
<feature type="domain" description="Glutamyl/glutaminyl-tRNA synthetase class Ib catalytic" evidence="10">
    <location>
        <begin position="30"/>
        <end position="368"/>
    </location>
</feature>
<evidence type="ECO:0000259" key="11">
    <source>
        <dbReference type="Pfam" id="PF19269"/>
    </source>
</evidence>
<comment type="function">
    <text evidence="8">Catalyzes the attachment of glutamate to tRNA(Glu) in a two-step reaction: glutamate is first activated by ATP to form Glu-AMP and then transferred to the acceptor end of tRNA(Glu).</text>
</comment>
<dbReference type="AlphaFoldDB" id="A0A134BN37"/>
<keyword evidence="2 8" id="KW-0963">Cytoplasm</keyword>
<dbReference type="Pfam" id="PF00749">
    <property type="entry name" value="tRNA-synt_1c"/>
    <property type="match status" value="1"/>
</dbReference>